<sequence length="172" mass="19238">MLKRFLGSMGIILACTMPSFAVPLESWDDKIPNGSQRFKVLSEFNDEAVLDKETQLVWERAPYSLSFIWKDARGSCPFKIIGGRRGWRLPSFVELMSLVDPTANASPLLPPGHPFSNIHAVPGDFYWSATTSADVTTDAWEVFFGQGTTGPGDKMQMHFVWCVRGPMNADQY</sequence>
<dbReference type="STRING" id="1325564.NSJP_1924"/>
<accession>A0A1W1I519</accession>
<dbReference type="RefSeq" id="WP_080886533.1">
    <property type="nucleotide sequence ID" value="NZ_LT828648.1"/>
</dbReference>
<evidence type="ECO:0000313" key="4">
    <source>
        <dbReference type="Proteomes" id="UP000192042"/>
    </source>
</evidence>
<keyword evidence="4" id="KW-1185">Reference proteome</keyword>
<evidence type="ECO:0000256" key="1">
    <source>
        <dbReference type="SAM" id="SignalP"/>
    </source>
</evidence>
<name>A0A1W1I519_9BACT</name>
<protein>
    <recommendedName>
        <fullName evidence="2">Lcl C-terminal domain-containing protein</fullName>
    </recommendedName>
</protein>
<proteinExistence type="predicted"/>
<reference evidence="3 4" key="1">
    <citation type="submission" date="2017-03" db="EMBL/GenBank/DDBJ databases">
        <authorList>
            <person name="Afonso C.L."/>
            <person name="Miller P.J."/>
            <person name="Scott M.A."/>
            <person name="Spackman E."/>
            <person name="Goraichik I."/>
            <person name="Dimitrov K.M."/>
            <person name="Suarez D.L."/>
            <person name="Swayne D.E."/>
        </authorList>
    </citation>
    <scope>NUCLEOTIDE SEQUENCE [LARGE SCALE GENOMIC DNA]</scope>
    <source>
        <strain evidence="3">Genome sequencing of Nitrospira japonica strain NJ11</strain>
    </source>
</reference>
<dbReference type="KEGG" id="nja:NSJP_1924"/>
<dbReference type="AlphaFoldDB" id="A0A1W1I519"/>
<dbReference type="PROSITE" id="PS51257">
    <property type="entry name" value="PROKAR_LIPOPROTEIN"/>
    <property type="match status" value="1"/>
</dbReference>
<feature type="domain" description="Lcl C-terminal" evidence="2">
    <location>
        <begin position="48"/>
        <end position="164"/>
    </location>
</feature>
<dbReference type="Pfam" id="PF07603">
    <property type="entry name" value="Lcl_C"/>
    <property type="match status" value="1"/>
</dbReference>
<dbReference type="Proteomes" id="UP000192042">
    <property type="component" value="Chromosome I"/>
</dbReference>
<organism evidence="3 4">
    <name type="scientific">Nitrospira japonica</name>
    <dbReference type="NCBI Taxonomy" id="1325564"/>
    <lineage>
        <taxon>Bacteria</taxon>
        <taxon>Pseudomonadati</taxon>
        <taxon>Nitrospirota</taxon>
        <taxon>Nitrospiria</taxon>
        <taxon>Nitrospirales</taxon>
        <taxon>Nitrospiraceae</taxon>
        <taxon>Nitrospira</taxon>
    </lineage>
</organism>
<feature type="chain" id="PRO_5012484080" description="Lcl C-terminal domain-containing protein" evidence="1">
    <location>
        <begin position="22"/>
        <end position="172"/>
    </location>
</feature>
<dbReference type="InterPro" id="IPR011460">
    <property type="entry name" value="Lcl_C"/>
</dbReference>
<feature type="signal peptide" evidence="1">
    <location>
        <begin position="1"/>
        <end position="21"/>
    </location>
</feature>
<evidence type="ECO:0000259" key="2">
    <source>
        <dbReference type="Pfam" id="PF07603"/>
    </source>
</evidence>
<keyword evidence="1" id="KW-0732">Signal</keyword>
<evidence type="ECO:0000313" key="3">
    <source>
        <dbReference type="EMBL" id="SLM48096.1"/>
    </source>
</evidence>
<gene>
    <name evidence="3" type="ORF">NSJP_1924</name>
</gene>
<dbReference type="EMBL" id="LT828648">
    <property type="protein sequence ID" value="SLM48096.1"/>
    <property type="molecule type" value="Genomic_DNA"/>
</dbReference>
<dbReference type="OrthoDB" id="9800341at2"/>